<protein>
    <submittedName>
        <fullName evidence="5">Mucin-5AC-like protein</fullName>
    </submittedName>
</protein>
<evidence type="ECO:0000259" key="3">
    <source>
        <dbReference type="PROSITE" id="PS50090"/>
    </source>
</evidence>
<organism evidence="5 6">
    <name type="scientific">Carex littledalei</name>
    <dbReference type="NCBI Taxonomy" id="544730"/>
    <lineage>
        <taxon>Eukaryota</taxon>
        <taxon>Viridiplantae</taxon>
        <taxon>Streptophyta</taxon>
        <taxon>Embryophyta</taxon>
        <taxon>Tracheophyta</taxon>
        <taxon>Spermatophyta</taxon>
        <taxon>Magnoliopsida</taxon>
        <taxon>Liliopsida</taxon>
        <taxon>Poales</taxon>
        <taxon>Cyperaceae</taxon>
        <taxon>Cyperoideae</taxon>
        <taxon>Cariceae</taxon>
        <taxon>Carex</taxon>
        <taxon>Carex subgen. Euthyceras</taxon>
    </lineage>
</organism>
<feature type="region of interest" description="Disordered" evidence="2">
    <location>
        <begin position="290"/>
        <end position="353"/>
    </location>
</feature>
<dbReference type="InterPro" id="IPR001005">
    <property type="entry name" value="SANT/Myb"/>
</dbReference>
<dbReference type="EMBL" id="SWLB01000006">
    <property type="protein sequence ID" value="KAF3337700.1"/>
    <property type="molecule type" value="Genomic_DNA"/>
</dbReference>
<name>A0A833QXS4_9POAL</name>
<dbReference type="AlphaFoldDB" id="A0A833QXS4"/>
<evidence type="ECO:0000313" key="6">
    <source>
        <dbReference type="Proteomes" id="UP000623129"/>
    </source>
</evidence>
<dbReference type="GO" id="GO:0003677">
    <property type="term" value="F:DNA binding"/>
    <property type="evidence" value="ECO:0007669"/>
    <property type="project" value="UniProtKB-KW"/>
</dbReference>
<dbReference type="OrthoDB" id="608866at2759"/>
<evidence type="ECO:0000256" key="2">
    <source>
        <dbReference type="SAM" id="MobiDB-lite"/>
    </source>
</evidence>
<dbReference type="PANTHER" id="PTHR47206">
    <property type="entry name" value="HOMEODOMAIN-LIKE SUPERFAMILY PROTEIN"/>
    <property type="match status" value="1"/>
</dbReference>
<dbReference type="SMART" id="SM00717">
    <property type="entry name" value="SANT"/>
    <property type="match status" value="1"/>
</dbReference>
<dbReference type="SUPFAM" id="SSF46689">
    <property type="entry name" value="Homeodomain-like"/>
    <property type="match status" value="1"/>
</dbReference>
<comment type="caution">
    <text evidence="5">The sequence shown here is derived from an EMBL/GenBank/DDBJ whole genome shotgun (WGS) entry which is preliminary data.</text>
</comment>
<dbReference type="PROSITE" id="PS50090">
    <property type="entry name" value="MYB_LIKE"/>
    <property type="match status" value="1"/>
</dbReference>
<dbReference type="Proteomes" id="UP000623129">
    <property type="component" value="Unassembled WGS sequence"/>
</dbReference>
<feature type="region of interest" description="Disordered" evidence="2">
    <location>
        <begin position="129"/>
        <end position="199"/>
    </location>
</feature>
<proteinExistence type="predicted"/>
<gene>
    <name evidence="5" type="ORF">FCM35_KLT18287</name>
</gene>
<feature type="domain" description="HTH myb-type" evidence="4">
    <location>
        <begin position="190"/>
        <end position="244"/>
    </location>
</feature>
<accession>A0A833QXS4</accession>
<dbReference type="InterPro" id="IPR009057">
    <property type="entry name" value="Homeodomain-like_sf"/>
</dbReference>
<feature type="compositionally biased region" description="Polar residues" evidence="2">
    <location>
        <begin position="129"/>
        <end position="143"/>
    </location>
</feature>
<sequence>MALMKSRRKGSISEDDVSLILQRYPATTVVTLLQEVSQVASCTPKIDWKKLVERTATGITCAREYQMLWRHLAYRDKLLEKIEENAEPLDDDSDLEFEVEAVPKPNGEGLSEAKACVKIILNPTGADPSSTYNNITANENTSRVPFDKQQPARTSRGTNNNCQSIDQKPNQQSIMGSSVDATDIAGSAPPKKKRKQWSKEEDADIIALVQKHGENWEILKDNFKYDRTPHQLSTRWVSIKKRQGQTGQGTAAKPTPLEDLKKMNATSLVQIERRRMNPLFGANNVRLTAQNNTGSVPSSTVSEARPPSTLTLNPSSNPNQTLKSLPAVIPKPAKPAPKKQATMGPLPQPQPQPQPQLIGSVGPLPRPISTPSPNSIKAAAFAAGGRIATPSTARSLLEAAKSKNVVHIRSSVSLSNKPIAHATINLSIRPSGLSVQTLNPNQNLNSSPGSGVAQVSAHPKKVKSVAANGDEFEMEVTEADGMKDVSKLNGDNKITINKENLKGEEKNDLTGFLIGVEKPNGGVVSSNVKAVEVPEIHNKENQIVVQTESKDKTGL</sequence>
<evidence type="ECO:0000256" key="1">
    <source>
        <dbReference type="ARBA" id="ARBA00023125"/>
    </source>
</evidence>
<dbReference type="Gene3D" id="1.10.10.60">
    <property type="entry name" value="Homeodomain-like"/>
    <property type="match status" value="1"/>
</dbReference>
<keyword evidence="6" id="KW-1185">Reference proteome</keyword>
<keyword evidence="1" id="KW-0238">DNA-binding</keyword>
<evidence type="ECO:0000313" key="5">
    <source>
        <dbReference type="EMBL" id="KAF3337700.1"/>
    </source>
</evidence>
<feature type="compositionally biased region" description="Polar residues" evidence="2">
    <location>
        <begin position="151"/>
        <end position="180"/>
    </location>
</feature>
<feature type="domain" description="Myb-like" evidence="3">
    <location>
        <begin position="189"/>
        <end position="240"/>
    </location>
</feature>
<dbReference type="InterPro" id="IPR017930">
    <property type="entry name" value="Myb_dom"/>
</dbReference>
<evidence type="ECO:0000259" key="4">
    <source>
        <dbReference type="PROSITE" id="PS51294"/>
    </source>
</evidence>
<reference evidence="5" key="1">
    <citation type="submission" date="2020-01" db="EMBL/GenBank/DDBJ databases">
        <title>Genome sequence of Kobresia littledalei, the first chromosome-level genome in the family Cyperaceae.</title>
        <authorList>
            <person name="Qu G."/>
        </authorList>
    </citation>
    <scope>NUCLEOTIDE SEQUENCE</scope>
    <source>
        <strain evidence="5">C.B.Clarke</strain>
        <tissue evidence="5">Leaf</tissue>
    </source>
</reference>
<dbReference type="CDD" id="cd11660">
    <property type="entry name" value="SANT_TRF"/>
    <property type="match status" value="1"/>
</dbReference>
<dbReference type="PROSITE" id="PS51294">
    <property type="entry name" value="HTH_MYB"/>
    <property type="match status" value="1"/>
</dbReference>
<dbReference type="PANTHER" id="PTHR47206:SF1">
    <property type="entry name" value="HOMEODOMAIN-LIKE SUPERFAMILY PROTEIN"/>
    <property type="match status" value="1"/>
</dbReference>
<dbReference type="Pfam" id="PF00249">
    <property type="entry name" value="Myb_DNA-binding"/>
    <property type="match status" value="1"/>
</dbReference>
<feature type="compositionally biased region" description="Polar residues" evidence="2">
    <location>
        <begin position="290"/>
        <end position="323"/>
    </location>
</feature>